<accession>A0A2W2B2P0</accession>
<keyword evidence="3" id="KW-0238">DNA-binding</keyword>
<dbReference type="InterPro" id="IPR053876">
    <property type="entry name" value="Phage_int_M"/>
</dbReference>
<comment type="caution">
    <text evidence="6">The sequence shown here is derived from an EMBL/GenBank/DDBJ whole genome shotgun (WGS) entry which is preliminary data.</text>
</comment>
<dbReference type="RefSeq" id="WP_111256531.1">
    <property type="nucleotide sequence ID" value="NZ_POTW01000055.1"/>
</dbReference>
<dbReference type="GO" id="GO:0006310">
    <property type="term" value="P:DNA recombination"/>
    <property type="evidence" value="ECO:0007669"/>
    <property type="project" value="UniProtKB-KW"/>
</dbReference>
<dbReference type="PANTHER" id="PTHR30629">
    <property type="entry name" value="PROPHAGE INTEGRASE"/>
    <property type="match status" value="1"/>
</dbReference>
<dbReference type="PROSITE" id="PS51898">
    <property type="entry name" value="TYR_RECOMBINASE"/>
    <property type="match status" value="1"/>
</dbReference>
<keyword evidence="2" id="KW-0229">DNA integration</keyword>
<keyword evidence="4" id="KW-0233">DNA recombination</keyword>
<evidence type="ECO:0000256" key="2">
    <source>
        <dbReference type="ARBA" id="ARBA00022908"/>
    </source>
</evidence>
<organism evidence="6 7">
    <name type="scientific">Jiangella anatolica</name>
    <dbReference type="NCBI Taxonomy" id="2670374"/>
    <lineage>
        <taxon>Bacteria</taxon>
        <taxon>Bacillati</taxon>
        <taxon>Actinomycetota</taxon>
        <taxon>Actinomycetes</taxon>
        <taxon>Jiangellales</taxon>
        <taxon>Jiangellaceae</taxon>
        <taxon>Jiangella</taxon>
    </lineage>
</organism>
<dbReference type="Proteomes" id="UP000248764">
    <property type="component" value="Unassembled WGS sequence"/>
</dbReference>
<evidence type="ECO:0000313" key="7">
    <source>
        <dbReference type="Proteomes" id="UP000248764"/>
    </source>
</evidence>
<name>A0A2W2B2P0_9ACTN</name>
<dbReference type="InterPro" id="IPR013762">
    <property type="entry name" value="Integrase-like_cat_sf"/>
</dbReference>
<evidence type="ECO:0000313" key="6">
    <source>
        <dbReference type="EMBL" id="PZF81595.1"/>
    </source>
</evidence>
<dbReference type="InterPro" id="IPR010998">
    <property type="entry name" value="Integrase_recombinase_N"/>
</dbReference>
<keyword evidence="7" id="KW-1185">Reference proteome</keyword>
<dbReference type="GO" id="GO:0003677">
    <property type="term" value="F:DNA binding"/>
    <property type="evidence" value="ECO:0007669"/>
    <property type="project" value="UniProtKB-KW"/>
</dbReference>
<dbReference type="SUPFAM" id="SSF56349">
    <property type="entry name" value="DNA breaking-rejoining enzymes"/>
    <property type="match status" value="1"/>
</dbReference>
<evidence type="ECO:0000259" key="5">
    <source>
        <dbReference type="PROSITE" id="PS51898"/>
    </source>
</evidence>
<dbReference type="PANTHER" id="PTHR30629:SF2">
    <property type="entry name" value="PROPHAGE INTEGRASE INTS-RELATED"/>
    <property type="match status" value="1"/>
</dbReference>
<dbReference type="InterPro" id="IPR050808">
    <property type="entry name" value="Phage_Integrase"/>
</dbReference>
<dbReference type="AlphaFoldDB" id="A0A2W2B2P0"/>
<dbReference type="CDD" id="cd01189">
    <property type="entry name" value="INT_ICEBs1_C_like"/>
    <property type="match status" value="1"/>
</dbReference>
<sequence>MGRAPLPIGTWGKIRTYVDKTDAKGKPIRHRAIAQFREFDGRTRPVEAHGKTPTAAANALREKLTVRAKAGRTGDLTALHRCSDAIDLYLAKFKERVEAGKRSAGTLELYERHIKNHVRPALGEVRLGEISTPLLDKIIAKIKKQSGAATAKTCRSIISGVMKLVVRYGVMAVNPVREVDSIEAEPKNPPRALTEAELTMWLDTLRSEPIAMRWDLPDLTTFMLATGCRIGEALAVMWEQIDLEAGTVELTHTVIRLTGIGLIRKKTKTSAGERLLQLPLFGIVMLRRRFAEGIRLDQPVFASTVGGLRDPSNVRKVLRQVRGDGALAWITSHAFRKTTATVLDDAGQSARQVADQLGHSRPSMTQDVYMARRVLNPTAAGLLDDALLAKVAENHG</sequence>
<comment type="similarity">
    <text evidence="1">Belongs to the 'phage' integrase family.</text>
</comment>
<gene>
    <name evidence="6" type="ORF">C1I92_20625</name>
</gene>
<dbReference type="EMBL" id="POTW01000055">
    <property type="protein sequence ID" value="PZF81595.1"/>
    <property type="molecule type" value="Genomic_DNA"/>
</dbReference>
<reference evidence="6 7" key="1">
    <citation type="submission" date="2018-01" db="EMBL/GenBank/DDBJ databases">
        <title>Draft genome sequence of Jiangella sp. GTF31.</title>
        <authorList>
            <person name="Sahin N."/>
            <person name="Ay H."/>
            <person name="Saygin H."/>
        </authorList>
    </citation>
    <scope>NUCLEOTIDE SEQUENCE [LARGE SCALE GENOMIC DNA]</scope>
    <source>
        <strain evidence="6 7">GTF31</strain>
    </source>
</reference>
<dbReference type="Pfam" id="PF00589">
    <property type="entry name" value="Phage_integrase"/>
    <property type="match status" value="1"/>
</dbReference>
<dbReference type="Pfam" id="PF22022">
    <property type="entry name" value="Phage_int_M"/>
    <property type="match status" value="1"/>
</dbReference>
<feature type="domain" description="Tyr recombinase" evidence="5">
    <location>
        <begin position="188"/>
        <end position="384"/>
    </location>
</feature>
<evidence type="ECO:0000256" key="3">
    <source>
        <dbReference type="ARBA" id="ARBA00023125"/>
    </source>
</evidence>
<dbReference type="Gene3D" id="1.10.150.130">
    <property type="match status" value="1"/>
</dbReference>
<dbReference type="GO" id="GO:0015074">
    <property type="term" value="P:DNA integration"/>
    <property type="evidence" value="ECO:0007669"/>
    <property type="project" value="UniProtKB-KW"/>
</dbReference>
<dbReference type="Gene3D" id="1.10.443.10">
    <property type="entry name" value="Intergrase catalytic core"/>
    <property type="match status" value="1"/>
</dbReference>
<dbReference type="InterPro" id="IPR011010">
    <property type="entry name" value="DNA_brk_join_enz"/>
</dbReference>
<dbReference type="InterPro" id="IPR002104">
    <property type="entry name" value="Integrase_catalytic"/>
</dbReference>
<protein>
    <submittedName>
        <fullName evidence="6">Site-specific integrase</fullName>
    </submittedName>
</protein>
<proteinExistence type="inferred from homology"/>
<evidence type="ECO:0000256" key="1">
    <source>
        <dbReference type="ARBA" id="ARBA00008857"/>
    </source>
</evidence>
<evidence type="ECO:0000256" key="4">
    <source>
        <dbReference type="ARBA" id="ARBA00023172"/>
    </source>
</evidence>